<proteinExistence type="predicted"/>
<evidence type="ECO:0000313" key="2">
    <source>
        <dbReference type="EMBL" id="KIX98168.1"/>
    </source>
</evidence>
<dbReference type="OrthoDB" id="4139867at2759"/>
<organism evidence="2 3">
    <name type="scientific">Fonsecaea multimorphosa CBS 102226</name>
    <dbReference type="NCBI Taxonomy" id="1442371"/>
    <lineage>
        <taxon>Eukaryota</taxon>
        <taxon>Fungi</taxon>
        <taxon>Dikarya</taxon>
        <taxon>Ascomycota</taxon>
        <taxon>Pezizomycotina</taxon>
        <taxon>Eurotiomycetes</taxon>
        <taxon>Chaetothyriomycetidae</taxon>
        <taxon>Chaetothyriales</taxon>
        <taxon>Herpotrichiellaceae</taxon>
        <taxon>Fonsecaea</taxon>
    </lineage>
</organism>
<dbReference type="AlphaFoldDB" id="A0A0D2KN66"/>
<reference evidence="2 3" key="1">
    <citation type="submission" date="2015-01" db="EMBL/GenBank/DDBJ databases">
        <title>The Genome Sequence of Fonsecaea multimorphosa CBS 102226.</title>
        <authorList>
            <consortium name="The Broad Institute Genomics Platform"/>
            <person name="Cuomo C."/>
            <person name="de Hoog S."/>
            <person name="Gorbushina A."/>
            <person name="Stielow B."/>
            <person name="Teixiera M."/>
            <person name="Abouelleil A."/>
            <person name="Chapman S.B."/>
            <person name="Priest M."/>
            <person name="Young S.K."/>
            <person name="Wortman J."/>
            <person name="Nusbaum C."/>
            <person name="Birren B."/>
        </authorList>
    </citation>
    <scope>NUCLEOTIDE SEQUENCE [LARGE SCALE GENOMIC DNA]</scope>
    <source>
        <strain evidence="2 3">CBS 102226</strain>
    </source>
</reference>
<protein>
    <submittedName>
        <fullName evidence="2">Uncharacterized protein</fullName>
    </submittedName>
</protein>
<dbReference type="EMBL" id="KN848072">
    <property type="protein sequence ID" value="KIX98168.1"/>
    <property type="molecule type" value="Genomic_DNA"/>
</dbReference>
<keyword evidence="3" id="KW-1185">Reference proteome</keyword>
<evidence type="ECO:0000313" key="3">
    <source>
        <dbReference type="Proteomes" id="UP000053411"/>
    </source>
</evidence>
<accession>A0A0D2KN66</accession>
<gene>
    <name evidence="2" type="ORF">Z520_06248</name>
</gene>
<dbReference type="RefSeq" id="XP_016632291.1">
    <property type="nucleotide sequence ID" value="XM_016776749.1"/>
</dbReference>
<dbReference type="VEuPathDB" id="FungiDB:Z520_06248"/>
<sequence>MEYISQPDACGHSCLAAPSKSSFWSTGVGGESSREIAGDQLSDHKESTRVTVTERTADNPIRSMMEMQPSTSLIWKAKHRASIPAFFSTTKPQLERTAGKSQTSAFLSILPRDVHFLLGTTYLDFDTLLALRQTCRSVYDIFPADVVRRVRSKIVKASLEDEVRQYREYRSMYPRQRLGHLWDLLYAAFDFRLIERPARELRCYGCLEEKPVWCFVERMSNRGTGLGAKFAQNRLCKDCMRRYRDIEGEWWKENWVKKSDMVRKSSRGRRLGRWMLEGQSLVNPDEQIGVCSSCGSSTFELWWGCVPCFELEEQRRREEELMETDGWQRRIAEVMGTWRGRKRLTRRRRHASRSRSRDRDRGRKRWWAPSFTFAGGLADRKAALIEWKEHKDSKKAGTSTIKANHQDSRWHALDQIPLPESRREARCSSCWVPNCHSRTYILGLAYERPLPRERWCTGCKQEFDQRLARKGYRRWRMKMCKNEKSDNDWPESLAWLFEES</sequence>
<feature type="region of interest" description="Disordered" evidence="1">
    <location>
        <begin position="26"/>
        <end position="47"/>
    </location>
</feature>
<name>A0A0D2KN66_9EURO</name>
<dbReference type="GeneID" id="27711994"/>
<dbReference type="Proteomes" id="UP000053411">
    <property type="component" value="Unassembled WGS sequence"/>
</dbReference>
<evidence type="ECO:0000256" key="1">
    <source>
        <dbReference type="SAM" id="MobiDB-lite"/>
    </source>
</evidence>
<feature type="compositionally biased region" description="Basic and acidic residues" evidence="1">
    <location>
        <begin position="32"/>
        <end position="47"/>
    </location>
</feature>